<feature type="transmembrane region" description="Helical" evidence="9">
    <location>
        <begin position="117"/>
        <end position="141"/>
    </location>
</feature>
<gene>
    <name evidence="10" type="primary">nad1</name>
</gene>
<dbReference type="GO" id="GO:0003954">
    <property type="term" value="F:NADH dehydrogenase activity"/>
    <property type="evidence" value="ECO:0007669"/>
    <property type="project" value="TreeGrafter"/>
</dbReference>
<feature type="transmembrane region" description="Helical" evidence="9">
    <location>
        <begin position="294"/>
        <end position="314"/>
    </location>
</feature>
<dbReference type="EC" id="7.1.1.2" evidence="8"/>
<comment type="catalytic activity">
    <reaction evidence="8">
        <text>a ubiquinone + NADH + 5 H(+)(in) = a ubiquinol + NAD(+) + 4 H(+)(out)</text>
        <dbReference type="Rhea" id="RHEA:29091"/>
        <dbReference type="Rhea" id="RHEA-COMP:9565"/>
        <dbReference type="Rhea" id="RHEA-COMP:9566"/>
        <dbReference type="ChEBI" id="CHEBI:15378"/>
        <dbReference type="ChEBI" id="CHEBI:16389"/>
        <dbReference type="ChEBI" id="CHEBI:17976"/>
        <dbReference type="ChEBI" id="CHEBI:57540"/>
        <dbReference type="ChEBI" id="CHEBI:57945"/>
        <dbReference type="EC" id="7.1.1.2"/>
    </reaction>
</comment>
<protein>
    <recommendedName>
        <fullName evidence="3 8">NADH-ubiquinone oxidoreductase chain 1</fullName>
        <ecNumber evidence="8">7.1.1.2</ecNumber>
    </recommendedName>
</protein>
<keyword evidence="8" id="KW-0830">Ubiquinone</keyword>
<geneLocation type="mitochondrion" evidence="10"/>
<feature type="transmembrane region" description="Helical" evidence="9">
    <location>
        <begin position="267"/>
        <end position="287"/>
    </location>
</feature>
<keyword evidence="7" id="KW-0520">NAD</keyword>
<dbReference type="PANTHER" id="PTHR11432:SF3">
    <property type="entry name" value="NADH-UBIQUINONE OXIDOREDUCTASE CHAIN 1"/>
    <property type="match status" value="1"/>
</dbReference>
<accession>A0A3G0WUL3</accession>
<reference evidence="10" key="1">
    <citation type="submission" date="2011-11" db="EMBL/GenBank/DDBJ databases">
        <title>The complete mitochondrial genome of Neomazocraes dorsomatis (Platyhelminthes: Monogenea).</title>
        <authorList>
            <person name="Zhang J."/>
            <person name="Wu X."/>
            <person name="Xie M."/>
            <person name="Li A."/>
        </authorList>
    </citation>
    <scope>NUCLEOTIDE SEQUENCE</scope>
</reference>
<dbReference type="EMBL" id="JQ038229">
    <property type="protein sequence ID" value="AFD18234.1"/>
    <property type="molecule type" value="Genomic_DNA"/>
</dbReference>
<dbReference type="InterPro" id="IPR018086">
    <property type="entry name" value="NADH_UbQ_OxRdtase_su1_CS"/>
</dbReference>
<dbReference type="AlphaFoldDB" id="A0A3G0WUL3"/>
<dbReference type="PROSITE" id="PS00668">
    <property type="entry name" value="COMPLEX1_ND1_2"/>
    <property type="match status" value="1"/>
</dbReference>
<dbReference type="PANTHER" id="PTHR11432">
    <property type="entry name" value="NADH DEHYDROGENASE SUBUNIT 1"/>
    <property type="match status" value="1"/>
</dbReference>
<evidence type="ECO:0000256" key="9">
    <source>
        <dbReference type="SAM" id="Phobius"/>
    </source>
</evidence>
<evidence type="ECO:0000256" key="3">
    <source>
        <dbReference type="ARBA" id="ARBA00021009"/>
    </source>
</evidence>
<dbReference type="GO" id="GO:0008137">
    <property type="term" value="F:NADH dehydrogenase (ubiquinone) activity"/>
    <property type="evidence" value="ECO:0007669"/>
    <property type="project" value="UniProtKB-EC"/>
</dbReference>
<sequence length="315" mass="36383">MNLFNQCDFLLNAEACVYYIFLIILFLIFFILVFFFVLIERKILGVCQSRLGPNKVSFIGVLQSLADFIKLGGKINLTFGSSSNFNYRGLFYMLGILYFLLGALIFINFFLNSLINGSMGGVFVCWLIVISSLSGYGFILCGWGSSSKYSLFGSMRSSFSGITFEGCLMCIVLTLGLLNSGYNFFYFNNNYDFFLIFSCFFIYILSIISFLCECNRSPFDFSESESDLVSGFNTDYYGLGFAILFACEYAIMVFFSWLLGFLFFSNIFNTLMMFFHSFLLIFVRACFPRFRYDYFVSFFWKNVFIIFFLFILGLI</sequence>
<keyword evidence="8 10" id="KW-0496">Mitochondrion</keyword>
<keyword evidence="6 9" id="KW-0472">Membrane</keyword>
<evidence type="ECO:0000256" key="7">
    <source>
        <dbReference type="RuleBase" id="RU000471"/>
    </source>
</evidence>
<evidence type="ECO:0000256" key="4">
    <source>
        <dbReference type="ARBA" id="ARBA00022692"/>
    </source>
</evidence>
<keyword evidence="5 9" id="KW-1133">Transmembrane helix</keyword>
<evidence type="ECO:0000256" key="8">
    <source>
        <dbReference type="RuleBase" id="RU000473"/>
    </source>
</evidence>
<name>A0A3G0WUL3_9PLAT</name>
<evidence type="ECO:0000256" key="2">
    <source>
        <dbReference type="ARBA" id="ARBA00010535"/>
    </source>
</evidence>
<feature type="transmembrane region" description="Helical" evidence="9">
    <location>
        <begin position="236"/>
        <end position="261"/>
    </location>
</feature>
<evidence type="ECO:0000313" key="10">
    <source>
        <dbReference type="EMBL" id="AFD18234.1"/>
    </source>
</evidence>
<dbReference type="InterPro" id="IPR001694">
    <property type="entry name" value="NADH_UbQ_OxRdtase_su1/FPO"/>
</dbReference>
<feature type="transmembrane region" description="Helical" evidence="9">
    <location>
        <begin position="90"/>
        <end position="111"/>
    </location>
</feature>
<dbReference type="GO" id="GO:0009060">
    <property type="term" value="P:aerobic respiration"/>
    <property type="evidence" value="ECO:0007669"/>
    <property type="project" value="TreeGrafter"/>
</dbReference>
<keyword evidence="4 7" id="KW-0812">Transmembrane</keyword>
<evidence type="ECO:0000256" key="6">
    <source>
        <dbReference type="ARBA" id="ARBA00023136"/>
    </source>
</evidence>
<evidence type="ECO:0000256" key="5">
    <source>
        <dbReference type="ARBA" id="ARBA00022989"/>
    </source>
</evidence>
<proteinExistence type="inferred from homology"/>
<comment type="subcellular location">
    <subcellularLocation>
        <location evidence="1">Membrane</location>
        <topology evidence="1">Multi-pass membrane protein</topology>
    </subcellularLocation>
    <subcellularLocation>
        <location evidence="7">Mitochondrion inner membrane</location>
        <topology evidence="7">Multi-pass membrane protein</topology>
    </subcellularLocation>
</comment>
<feature type="transmembrane region" description="Helical" evidence="9">
    <location>
        <begin position="18"/>
        <end position="39"/>
    </location>
</feature>
<feature type="transmembrane region" description="Helical" evidence="9">
    <location>
        <begin position="193"/>
        <end position="215"/>
    </location>
</feature>
<dbReference type="Pfam" id="PF00146">
    <property type="entry name" value="NADHdh"/>
    <property type="match status" value="1"/>
</dbReference>
<evidence type="ECO:0000256" key="1">
    <source>
        <dbReference type="ARBA" id="ARBA00004141"/>
    </source>
</evidence>
<organism evidence="10">
    <name type="scientific">Neomazocraes dorosomatis</name>
    <dbReference type="NCBI Taxonomy" id="1131909"/>
    <lineage>
        <taxon>Eukaryota</taxon>
        <taxon>Metazoa</taxon>
        <taxon>Spiralia</taxon>
        <taxon>Lophotrochozoa</taxon>
        <taxon>Platyhelminthes</taxon>
        <taxon>Monogenea</taxon>
        <taxon>Polyopisthocotylea</taxon>
        <taxon>Mazocraeidea</taxon>
        <taxon>Mazocraeidae</taxon>
        <taxon>Neomazocraes</taxon>
    </lineage>
</organism>
<feature type="transmembrane region" description="Helical" evidence="9">
    <location>
        <begin position="162"/>
        <end position="187"/>
    </location>
</feature>
<comment type="similarity">
    <text evidence="2 7">Belongs to the complex I subunit 1 family.</text>
</comment>
<dbReference type="GO" id="GO:0005743">
    <property type="term" value="C:mitochondrial inner membrane"/>
    <property type="evidence" value="ECO:0007669"/>
    <property type="project" value="UniProtKB-SubCell"/>
</dbReference>